<evidence type="ECO:0000256" key="2">
    <source>
        <dbReference type="ARBA" id="ARBA00007524"/>
    </source>
</evidence>
<dbReference type="Pfam" id="PF03073">
    <property type="entry name" value="TspO_MBR"/>
    <property type="match status" value="1"/>
</dbReference>
<feature type="transmembrane region" description="Helical" evidence="6">
    <location>
        <begin position="6"/>
        <end position="23"/>
    </location>
</feature>
<feature type="transmembrane region" description="Helical" evidence="6">
    <location>
        <begin position="70"/>
        <end position="89"/>
    </location>
</feature>
<protein>
    <submittedName>
        <fullName evidence="7">TspO/MBR-like protein</fullName>
    </submittedName>
</protein>
<dbReference type="InterPro" id="IPR038330">
    <property type="entry name" value="TspO/MBR-related_sf"/>
</dbReference>
<dbReference type="PANTHER" id="PTHR10057">
    <property type="entry name" value="PERIPHERAL-TYPE BENZODIAZEPINE RECEPTOR"/>
    <property type="match status" value="1"/>
</dbReference>
<feature type="transmembrane region" description="Helical" evidence="6">
    <location>
        <begin position="101"/>
        <end position="134"/>
    </location>
</feature>
<evidence type="ECO:0000256" key="6">
    <source>
        <dbReference type="SAM" id="Phobius"/>
    </source>
</evidence>
<dbReference type="Gene3D" id="1.20.1260.100">
    <property type="entry name" value="TspO/MBR protein"/>
    <property type="match status" value="1"/>
</dbReference>
<comment type="similarity">
    <text evidence="2">Belongs to the TspO/BZRP family.</text>
</comment>
<dbReference type="PATRIC" id="fig|1618023.3.peg.2982"/>
<gene>
    <name evidence="7" type="ORF">UH38_22330</name>
</gene>
<dbReference type="PIRSF" id="PIRSF005859">
    <property type="entry name" value="PBR"/>
    <property type="match status" value="1"/>
</dbReference>
<dbReference type="CDD" id="cd15904">
    <property type="entry name" value="TSPO_MBR"/>
    <property type="match status" value="1"/>
</dbReference>
<dbReference type="RefSeq" id="WP_045056919.1">
    <property type="nucleotide sequence ID" value="NZ_CAWMDP010000034.1"/>
</dbReference>
<keyword evidence="3 6" id="KW-0812">Transmembrane</keyword>
<dbReference type="InterPro" id="IPR004307">
    <property type="entry name" value="TspO_MBR"/>
</dbReference>
<evidence type="ECO:0000256" key="5">
    <source>
        <dbReference type="ARBA" id="ARBA00023136"/>
    </source>
</evidence>
<comment type="subcellular location">
    <subcellularLocation>
        <location evidence="1">Membrane</location>
        <topology evidence="1">Multi-pass membrane protein</topology>
    </subcellularLocation>
</comment>
<dbReference type="Proteomes" id="UP000032452">
    <property type="component" value="Unassembled WGS sequence"/>
</dbReference>
<dbReference type="STRING" id="1618023.UH38_22330"/>
<evidence type="ECO:0000256" key="4">
    <source>
        <dbReference type="ARBA" id="ARBA00022989"/>
    </source>
</evidence>
<name>A0A0D8ZLZ5_9CYAN</name>
<dbReference type="GO" id="GO:0016020">
    <property type="term" value="C:membrane"/>
    <property type="evidence" value="ECO:0007669"/>
    <property type="project" value="UniProtKB-SubCell"/>
</dbReference>
<accession>A0A0D8ZLZ5</accession>
<evidence type="ECO:0000256" key="3">
    <source>
        <dbReference type="ARBA" id="ARBA00022692"/>
    </source>
</evidence>
<proteinExistence type="inferred from homology"/>
<dbReference type="PANTHER" id="PTHR10057:SF0">
    <property type="entry name" value="TRANSLOCATOR PROTEIN"/>
    <property type="match status" value="1"/>
</dbReference>
<reference evidence="7 8" key="1">
    <citation type="submission" date="2015-02" db="EMBL/GenBank/DDBJ databases">
        <title>Draft genome of a novel marine cyanobacterium (Chroococcales) isolated from South Atlantic Ocean.</title>
        <authorList>
            <person name="Rigonato J."/>
            <person name="Alvarenga D.O."/>
            <person name="Branco L.H."/>
            <person name="Varani A.M."/>
            <person name="Brandini F.P."/>
            <person name="Fiore M.F."/>
        </authorList>
    </citation>
    <scope>NUCLEOTIDE SEQUENCE [LARGE SCALE GENOMIC DNA]</scope>
    <source>
        <strain evidence="7 8">CENA595</strain>
    </source>
</reference>
<keyword evidence="5 6" id="KW-0472">Membrane</keyword>
<dbReference type="EMBL" id="JYON01000035">
    <property type="protein sequence ID" value="KJH69750.1"/>
    <property type="molecule type" value="Genomic_DNA"/>
</dbReference>
<evidence type="ECO:0000256" key="1">
    <source>
        <dbReference type="ARBA" id="ARBA00004141"/>
    </source>
</evidence>
<evidence type="ECO:0000313" key="7">
    <source>
        <dbReference type="EMBL" id="KJH69750.1"/>
    </source>
</evidence>
<dbReference type="AlphaFoldDB" id="A0A0D8ZLZ5"/>
<dbReference type="GO" id="GO:0033013">
    <property type="term" value="P:tetrapyrrole metabolic process"/>
    <property type="evidence" value="ECO:0007669"/>
    <property type="project" value="UniProtKB-ARBA"/>
</dbReference>
<keyword evidence="8" id="KW-1185">Reference proteome</keyword>
<feature type="transmembrane region" description="Helical" evidence="6">
    <location>
        <begin position="43"/>
        <end position="64"/>
    </location>
</feature>
<comment type="caution">
    <text evidence="7">The sequence shown here is derived from an EMBL/GenBank/DDBJ whole genome shotgun (WGS) entry which is preliminary data.</text>
</comment>
<evidence type="ECO:0000313" key="8">
    <source>
        <dbReference type="Proteomes" id="UP000032452"/>
    </source>
</evidence>
<keyword evidence="4 6" id="KW-1133">Transmembrane helix</keyword>
<dbReference type="OrthoDB" id="529996at2"/>
<organism evidence="7 8">
    <name type="scientific">Aliterella atlantica CENA595</name>
    <dbReference type="NCBI Taxonomy" id="1618023"/>
    <lineage>
        <taxon>Bacteria</taxon>
        <taxon>Bacillati</taxon>
        <taxon>Cyanobacteriota</taxon>
        <taxon>Cyanophyceae</taxon>
        <taxon>Chroococcidiopsidales</taxon>
        <taxon>Aliterellaceae</taxon>
        <taxon>Aliterella</taxon>
    </lineage>
</organism>
<sequence length="153" mass="17302">MIKSWMVIGGVTLLVALAANFFTPGDRKWFKRLRRPNWLTFEAAIPVIWTVVFICGAWSAYIVWEATNSWVWMGFYLLLEIITIAYTPVMFRSRSLKIGTIIGGTGAVLGILLALSVLSISIWAAVLLLPYIIWSPIGTYTTWQMMKLNPQDV</sequence>